<dbReference type="InterPro" id="IPR015421">
    <property type="entry name" value="PyrdxlP-dep_Trfase_major"/>
</dbReference>
<dbReference type="CDD" id="cd00610">
    <property type="entry name" value="OAT_like"/>
    <property type="match status" value="1"/>
</dbReference>
<sequence length="394" mass="40960">MSLIDKWPNVLANNYGTPPVALVRGSGARVWDENGHEYIDLLAGIATNSLGHAHPALVKAVSDQVAVLGHVSNLVAHPQTVRLAERLLALMDPDGSRGGRVFFCNSGAEANEAAFKLSRLTGRTKVIVANGSFHGRTMGALALTSQPTKQDPFRPLPGDVVVVPYGDAEALRAALDESVAAVFLESIQGEGGVVVPPAGYLSAARAACNQVGALLILDEVQTGMGRSGSWFAFQAEEVAPDVVTLAKGLGGGMPIGATIAFGNAAHLLQPGSHGSTFGGNPVCCAAANAVIDTIENDDVLAHVRWAGSFVRKEINSWDNPLVSTVRGEGLLLGVVLREPVAREVEASARHHGVLVNAAQPDVIRIAPPLVITELEIREGLAGLRLALAEVGGAP</sequence>
<dbReference type="SUPFAM" id="SSF53383">
    <property type="entry name" value="PLP-dependent transferases"/>
    <property type="match status" value="1"/>
</dbReference>
<dbReference type="NCBIfam" id="NF002325">
    <property type="entry name" value="PRK01278.1"/>
    <property type="match status" value="1"/>
</dbReference>
<protein>
    <submittedName>
        <fullName evidence="8">Unannotated protein</fullName>
    </submittedName>
</protein>
<dbReference type="PANTHER" id="PTHR11986">
    <property type="entry name" value="AMINOTRANSFERASE CLASS III"/>
    <property type="match status" value="1"/>
</dbReference>
<dbReference type="GO" id="GO:0030170">
    <property type="term" value="F:pyridoxal phosphate binding"/>
    <property type="evidence" value="ECO:0007669"/>
    <property type="project" value="InterPro"/>
</dbReference>
<evidence type="ECO:0000256" key="6">
    <source>
        <dbReference type="ARBA" id="ARBA00022898"/>
    </source>
</evidence>
<comment type="pathway">
    <text evidence="7">Amino-acid biosynthesis.</text>
</comment>
<evidence type="ECO:0000256" key="2">
    <source>
        <dbReference type="ARBA" id="ARBA00004173"/>
    </source>
</evidence>
<dbReference type="Pfam" id="PF00202">
    <property type="entry name" value="Aminotran_3"/>
    <property type="match status" value="1"/>
</dbReference>
<name>A0A6J7GZW5_9ZZZZ</name>
<evidence type="ECO:0000256" key="7">
    <source>
        <dbReference type="ARBA" id="ARBA00029440"/>
    </source>
</evidence>
<gene>
    <name evidence="8" type="ORF">UFOPK3610_00954</name>
</gene>
<dbReference type="InterPro" id="IPR050103">
    <property type="entry name" value="Class-III_PLP-dep_AT"/>
</dbReference>
<dbReference type="InterPro" id="IPR004636">
    <property type="entry name" value="AcOrn/SuccOrn_fam"/>
</dbReference>
<dbReference type="InterPro" id="IPR049704">
    <property type="entry name" value="Aminotrans_3_PPA_site"/>
</dbReference>
<keyword evidence="4" id="KW-0028">Amino-acid biosynthesis</keyword>
<organism evidence="8">
    <name type="scientific">freshwater metagenome</name>
    <dbReference type="NCBI Taxonomy" id="449393"/>
    <lineage>
        <taxon>unclassified sequences</taxon>
        <taxon>metagenomes</taxon>
        <taxon>ecological metagenomes</taxon>
    </lineage>
</organism>
<dbReference type="AlphaFoldDB" id="A0A6J7GZW5"/>
<dbReference type="PIRSF" id="PIRSF000521">
    <property type="entry name" value="Transaminase_4ab_Lys_Orn"/>
    <property type="match status" value="1"/>
</dbReference>
<dbReference type="NCBIfam" id="TIGR00707">
    <property type="entry name" value="argD"/>
    <property type="match status" value="1"/>
</dbReference>
<dbReference type="EMBL" id="CAFBMR010000032">
    <property type="protein sequence ID" value="CAB4913252.1"/>
    <property type="molecule type" value="Genomic_DNA"/>
</dbReference>
<comment type="subcellular location">
    <subcellularLocation>
        <location evidence="2">Mitochondrion</location>
    </subcellularLocation>
</comment>
<dbReference type="InterPro" id="IPR015424">
    <property type="entry name" value="PyrdxlP-dep_Trfase"/>
</dbReference>
<dbReference type="GO" id="GO:0006526">
    <property type="term" value="P:L-arginine biosynthetic process"/>
    <property type="evidence" value="ECO:0007669"/>
    <property type="project" value="UniProtKB-ARBA"/>
</dbReference>
<dbReference type="Gene3D" id="3.40.640.10">
    <property type="entry name" value="Type I PLP-dependent aspartate aminotransferase-like (Major domain)"/>
    <property type="match status" value="1"/>
</dbReference>
<evidence type="ECO:0000313" key="8">
    <source>
        <dbReference type="EMBL" id="CAB4913252.1"/>
    </source>
</evidence>
<dbReference type="PANTHER" id="PTHR11986:SF79">
    <property type="entry name" value="ACETYLORNITHINE AMINOTRANSFERASE, MITOCHONDRIAL"/>
    <property type="match status" value="1"/>
</dbReference>
<keyword evidence="3" id="KW-0032">Aminotransferase</keyword>
<proteinExistence type="inferred from homology"/>
<dbReference type="InterPro" id="IPR005814">
    <property type="entry name" value="Aminotrans_3"/>
</dbReference>
<dbReference type="NCBIfam" id="NF002874">
    <property type="entry name" value="PRK03244.1"/>
    <property type="match status" value="1"/>
</dbReference>
<reference evidence="8" key="1">
    <citation type="submission" date="2020-05" db="EMBL/GenBank/DDBJ databases">
        <authorList>
            <person name="Chiriac C."/>
            <person name="Salcher M."/>
            <person name="Ghai R."/>
            <person name="Kavagutti S V."/>
        </authorList>
    </citation>
    <scope>NUCLEOTIDE SEQUENCE</scope>
</reference>
<evidence type="ECO:0000256" key="3">
    <source>
        <dbReference type="ARBA" id="ARBA00022576"/>
    </source>
</evidence>
<keyword evidence="5" id="KW-0808">Transferase</keyword>
<dbReference type="HAMAP" id="MF_01107">
    <property type="entry name" value="ArgD_aminotrans_3"/>
    <property type="match status" value="1"/>
</dbReference>
<dbReference type="Gene3D" id="3.90.1150.10">
    <property type="entry name" value="Aspartate Aminotransferase, domain 1"/>
    <property type="match status" value="1"/>
</dbReference>
<dbReference type="PROSITE" id="PS00600">
    <property type="entry name" value="AA_TRANSFER_CLASS_3"/>
    <property type="match status" value="1"/>
</dbReference>
<dbReference type="GO" id="GO:0005739">
    <property type="term" value="C:mitochondrion"/>
    <property type="evidence" value="ECO:0007669"/>
    <property type="project" value="UniProtKB-SubCell"/>
</dbReference>
<keyword evidence="6" id="KW-0663">Pyridoxal phosphate</keyword>
<evidence type="ECO:0000256" key="5">
    <source>
        <dbReference type="ARBA" id="ARBA00022679"/>
    </source>
</evidence>
<dbReference type="FunFam" id="3.40.640.10:FF:000004">
    <property type="entry name" value="Acetylornithine aminotransferase"/>
    <property type="match status" value="1"/>
</dbReference>
<dbReference type="GO" id="GO:0008483">
    <property type="term" value="F:transaminase activity"/>
    <property type="evidence" value="ECO:0007669"/>
    <property type="project" value="UniProtKB-KW"/>
</dbReference>
<dbReference type="GO" id="GO:0042802">
    <property type="term" value="F:identical protein binding"/>
    <property type="evidence" value="ECO:0007669"/>
    <property type="project" value="TreeGrafter"/>
</dbReference>
<accession>A0A6J7GZW5</accession>
<dbReference type="InterPro" id="IPR015422">
    <property type="entry name" value="PyrdxlP-dep_Trfase_small"/>
</dbReference>
<comment type="cofactor">
    <cofactor evidence="1">
        <name>pyridoxal 5'-phosphate</name>
        <dbReference type="ChEBI" id="CHEBI:597326"/>
    </cofactor>
</comment>
<evidence type="ECO:0000256" key="4">
    <source>
        <dbReference type="ARBA" id="ARBA00022605"/>
    </source>
</evidence>
<evidence type="ECO:0000256" key="1">
    <source>
        <dbReference type="ARBA" id="ARBA00001933"/>
    </source>
</evidence>